<dbReference type="InterPro" id="IPR053163">
    <property type="entry name" value="HTH-type_regulator_Rgg"/>
</dbReference>
<dbReference type="SUPFAM" id="SSF47413">
    <property type="entry name" value="lambda repressor-like DNA-binding domains"/>
    <property type="match status" value="1"/>
</dbReference>
<name>A0A844C1H1_9LACT</name>
<dbReference type="GO" id="GO:0003677">
    <property type="term" value="F:DNA binding"/>
    <property type="evidence" value="ECO:0007669"/>
    <property type="project" value="InterPro"/>
</dbReference>
<dbReference type="CDD" id="cd00093">
    <property type="entry name" value="HTH_XRE"/>
    <property type="match status" value="1"/>
</dbReference>
<dbReference type="InterPro" id="IPR010982">
    <property type="entry name" value="Lambda_DNA-bd_dom_sf"/>
</dbReference>
<evidence type="ECO:0000313" key="3">
    <source>
        <dbReference type="Proteomes" id="UP000440066"/>
    </source>
</evidence>
<dbReference type="PROSITE" id="PS50943">
    <property type="entry name" value="HTH_CROC1"/>
    <property type="match status" value="1"/>
</dbReference>
<comment type="caution">
    <text evidence="2">The sequence shown here is derived from an EMBL/GenBank/DDBJ whole genome shotgun (WGS) entry which is preliminary data.</text>
</comment>
<feature type="domain" description="HTH cro/C1-type" evidence="1">
    <location>
        <begin position="8"/>
        <end position="61"/>
    </location>
</feature>
<dbReference type="Gene3D" id="1.25.40.10">
    <property type="entry name" value="Tetratricopeptide repeat domain"/>
    <property type="match status" value="1"/>
</dbReference>
<organism evidence="2 3">
    <name type="scientific">Fundicoccus ignavus</name>
    <dbReference type="NCBI Taxonomy" id="2664442"/>
    <lineage>
        <taxon>Bacteria</taxon>
        <taxon>Bacillati</taxon>
        <taxon>Bacillota</taxon>
        <taxon>Bacilli</taxon>
        <taxon>Lactobacillales</taxon>
        <taxon>Aerococcaceae</taxon>
        <taxon>Fundicoccus</taxon>
    </lineage>
</organism>
<dbReference type="RefSeq" id="WP_153833149.1">
    <property type="nucleotide sequence ID" value="NZ_WJQT01000019.1"/>
</dbReference>
<dbReference type="InterPro" id="IPR011990">
    <property type="entry name" value="TPR-like_helical_dom_sf"/>
</dbReference>
<dbReference type="AlphaFoldDB" id="A0A844C1H1"/>
<protein>
    <recommendedName>
        <fullName evidence="1">HTH cro/C1-type domain-containing protein</fullName>
    </recommendedName>
</protein>
<proteinExistence type="predicted"/>
<evidence type="ECO:0000313" key="2">
    <source>
        <dbReference type="EMBL" id="MRJ48089.1"/>
    </source>
</evidence>
<gene>
    <name evidence="2" type="ORF">GF867_10980</name>
</gene>
<dbReference type="Proteomes" id="UP000440066">
    <property type="component" value="Unassembled WGS sequence"/>
</dbReference>
<dbReference type="EMBL" id="WJQT01000019">
    <property type="protein sequence ID" value="MRJ48089.1"/>
    <property type="molecule type" value="Genomic_DNA"/>
</dbReference>
<accession>A0A844C1H1</accession>
<dbReference type="PANTHER" id="PTHR37038">
    <property type="entry name" value="TRANSCRIPTIONAL REGULATOR-RELATED"/>
    <property type="match status" value="1"/>
</dbReference>
<dbReference type="InterPro" id="IPR001387">
    <property type="entry name" value="Cro/C1-type_HTH"/>
</dbReference>
<reference evidence="2 3" key="1">
    <citation type="submission" date="2019-11" db="EMBL/GenBank/DDBJ databases">
        <title>Characterisation of Fundicoccus ignavus gen. nov. sp. nov., a novel genus of the family Aerococcaceae from bulk tank milk.</title>
        <authorList>
            <person name="Siebert A."/>
            <person name="Huptas C."/>
            <person name="Wenning M."/>
            <person name="Scherer S."/>
            <person name="Doll E.V."/>
        </authorList>
    </citation>
    <scope>NUCLEOTIDE SEQUENCE [LARGE SCALE GENOMIC DNA]</scope>
    <source>
        <strain evidence="2 3">DSM 109652</strain>
    </source>
</reference>
<sequence length="292" mass="34043">MENLGEVIEQIRSNRNITIDSLCEGIMSHSTYHRFVRGKSNIASDSFVKLVGRLHMTLAMFLQDYQGFFKLKHDYAILNHAKYSREVKLIQDLISEYQTKEKTSRLSVFEERFLKVARALNKGMANKGNKTKLSLEIIKEFTAIHTFSDNDYFAFVLLLDFISLEEAEKIIAPQLQNMNLKKEIVRMETFYFLAGAMYVKALLANKDALASTYYSIIIDHNLDATDLGWKLQREKYMNFHLYFSGDRQTAIENLENLREFYLDLYLEIDARDLTRICHKLGIHLKSEGELYA</sequence>
<evidence type="ECO:0000259" key="1">
    <source>
        <dbReference type="PROSITE" id="PS50943"/>
    </source>
</evidence>